<accession>A0ACB9AH81</accession>
<keyword evidence="2" id="KW-1185">Reference proteome</keyword>
<evidence type="ECO:0000313" key="1">
    <source>
        <dbReference type="EMBL" id="KAI3709058.1"/>
    </source>
</evidence>
<proteinExistence type="predicted"/>
<dbReference type="EMBL" id="CM042015">
    <property type="protein sequence ID" value="KAI3709058.1"/>
    <property type="molecule type" value="Genomic_DNA"/>
</dbReference>
<sequence>MGPCNPCKRSIETTSKTIRVVHFDGFLEEYDAPIRVEEIIGTIPTHFMTTPVQLMHGMTLLKLDTLLEPGRVYFKLPYYILRLNDSPKDLICLAKKLARIAKSHRPKPKPKPKPVPLASQQQPVSSQGSNPCPSDQCSKDLISLANKFRSIAKAYWSKPKPRPAHSARPQERGLRQGPEPPPIEEKSNSTKMISWKPLLSTIREISFN</sequence>
<protein>
    <submittedName>
        <fullName evidence="1">Uncharacterized protein</fullName>
    </submittedName>
</protein>
<dbReference type="Proteomes" id="UP001055811">
    <property type="component" value="Linkage Group LG07"/>
</dbReference>
<reference evidence="2" key="1">
    <citation type="journal article" date="2022" name="Mol. Ecol. Resour.">
        <title>The genomes of chicory, endive, great burdock and yacon provide insights into Asteraceae palaeo-polyploidization history and plant inulin production.</title>
        <authorList>
            <person name="Fan W."/>
            <person name="Wang S."/>
            <person name="Wang H."/>
            <person name="Wang A."/>
            <person name="Jiang F."/>
            <person name="Liu H."/>
            <person name="Zhao H."/>
            <person name="Xu D."/>
            <person name="Zhang Y."/>
        </authorList>
    </citation>
    <scope>NUCLEOTIDE SEQUENCE [LARGE SCALE GENOMIC DNA]</scope>
    <source>
        <strain evidence="2">cv. Punajuju</strain>
    </source>
</reference>
<evidence type="ECO:0000313" key="2">
    <source>
        <dbReference type="Proteomes" id="UP001055811"/>
    </source>
</evidence>
<comment type="caution">
    <text evidence="1">The sequence shown here is derived from an EMBL/GenBank/DDBJ whole genome shotgun (WGS) entry which is preliminary data.</text>
</comment>
<gene>
    <name evidence="1" type="ORF">L2E82_38788</name>
</gene>
<reference evidence="1 2" key="2">
    <citation type="journal article" date="2022" name="Mol. Ecol. Resour.">
        <title>The genomes of chicory, endive, great burdock and yacon provide insights into Asteraceae paleo-polyploidization history and plant inulin production.</title>
        <authorList>
            <person name="Fan W."/>
            <person name="Wang S."/>
            <person name="Wang H."/>
            <person name="Wang A."/>
            <person name="Jiang F."/>
            <person name="Liu H."/>
            <person name="Zhao H."/>
            <person name="Xu D."/>
            <person name="Zhang Y."/>
        </authorList>
    </citation>
    <scope>NUCLEOTIDE SEQUENCE [LARGE SCALE GENOMIC DNA]</scope>
    <source>
        <strain evidence="2">cv. Punajuju</strain>
        <tissue evidence="1">Leaves</tissue>
    </source>
</reference>
<organism evidence="1 2">
    <name type="scientific">Cichorium intybus</name>
    <name type="common">Chicory</name>
    <dbReference type="NCBI Taxonomy" id="13427"/>
    <lineage>
        <taxon>Eukaryota</taxon>
        <taxon>Viridiplantae</taxon>
        <taxon>Streptophyta</taxon>
        <taxon>Embryophyta</taxon>
        <taxon>Tracheophyta</taxon>
        <taxon>Spermatophyta</taxon>
        <taxon>Magnoliopsida</taxon>
        <taxon>eudicotyledons</taxon>
        <taxon>Gunneridae</taxon>
        <taxon>Pentapetalae</taxon>
        <taxon>asterids</taxon>
        <taxon>campanulids</taxon>
        <taxon>Asterales</taxon>
        <taxon>Asteraceae</taxon>
        <taxon>Cichorioideae</taxon>
        <taxon>Cichorieae</taxon>
        <taxon>Cichoriinae</taxon>
        <taxon>Cichorium</taxon>
    </lineage>
</organism>
<name>A0ACB9AH81_CICIN</name>